<sequence length="201" mass="22882">MNYTQQLHQKIRLVIWSAKQQLDKFLANISFLLMPGTHDIVVCLDDGSFTTTINDVPEDIKVKEFIKYIKRIPELKANKCNYIVKIGDKILSNDDLIQTDSIILSKEVKQESEQLTQVKKINFRLFCLICLILIESLILKHALVGITAYSIGIIVIISISKFSSDSDSFLTQLSSGIHLFIYSIFPDFQLENAAAPQIMRE</sequence>
<dbReference type="InParanoid" id="A2F330"/>
<protein>
    <submittedName>
        <fullName evidence="2">Uncharacterized protein</fullName>
    </submittedName>
</protein>
<evidence type="ECO:0000313" key="3">
    <source>
        <dbReference type="Proteomes" id="UP000001542"/>
    </source>
</evidence>
<keyword evidence="3" id="KW-1185">Reference proteome</keyword>
<dbReference type="KEGG" id="tva:4758516"/>
<accession>A2F330</accession>
<name>A2F330_TRIV3</name>
<organism evidence="2 3">
    <name type="scientific">Trichomonas vaginalis (strain ATCC PRA-98 / G3)</name>
    <dbReference type="NCBI Taxonomy" id="412133"/>
    <lineage>
        <taxon>Eukaryota</taxon>
        <taxon>Metamonada</taxon>
        <taxon>Parabasalia</taxon>
        <taxon>Trichomonadida</taxon>
        <taxon>Trichomonadidae</taxon>
        <taxon>Trichomonas</taxon>
    </lineage>
</organism>
<dbReference type="VEuPathDB" id="TrichDB:TVAG_189100"/>
<keyword evidence="1" id="KW-0812">Transmembrane</keyword>
<dbReference type="EMBL" id="DS113592">
    <property type="protein sequence ID" value="EAY00694.1"/>
    <property type="molecule type" value="Genomic_DNA"/>
</dbReference>
<proteinExistence type="predicted"/>
<gene>
    <name evidence="2" type="ORF">TVAG_189100</name>
</gene>
<dbReference type="AlphaFoldDB" id="A2F330"/>
<evidence type="ECO:0000256" key="1">
    <source>
        <dbReference type="SAM" id="Phobius"/>
    </source>
</evidence>
<feature type="transmembrane region" description="Helical" evidence="1">
    <location>
        <begin position="144"/>
        <end position="162"/>
    </location>
</feature>
<dbReference type="VEuPathDB" id="TrichDB:TVAGG3_0762190"/>
<keyword evidence="1" id="KW-1133">Transmembrane helix</keyword>
<reference evidence="2" key="1">
    <citation type="submission" date="2006-10" db="EMBL/GenBank/DDBJ databases">
        <authorList>
            <person name="Amadeo P."/>
            <person name="Zhao Q."/>
            <person name="Wortman J."/>
            <person name="Fraser-Liggett C."/>
            <person name="Carlton J."/>
        </authorList>
    </citation>
    <scope>NUCLEOTIDE SEQUENCE</scope>
    <source>
        <strain evidence="2">G3</strain>
    </source>
</reference>
<dbReference type="RefSeq" id="XP_001313623.1">
    <property type="nucleotide sequence ID" value="XM_001313622.1"/>
</dbReference>
<dbReference type="Proteomes" id="UP000001542">
    <property type="component" value="Unassembled WGS sequence"/>
</dbReference>
<evidence type="ECO:0000313" key="2">
    <source>
        <dbReference type="EMBL" id="EAY00694.1"/>
    </source>
</evidence>
<dbReference type="SMR" id="A2F330"/>
<reference evidence="2" key="2">
    <citation type="journal article" date="2007" name="Science">
        <title>Draft genome sequence of the sexually transmitted pathogen Trichomonas vaginalis.</title>
        <authorList>
            <person name="Carlton J.M."/>
            <person name="Hirt R.P."/>
            <person name="Silva J.C."/>
            <person name="Delcher A.L."/>
            <person name="Schatz M."/>
            <person name="Zhao Q."/>
            <person name="Wortman J.R."/>
            <person name="Bidwell S.L."/>
            <person name="Alsmark U.C.M."/>
            <person name="Besteiro S."/>
            <person name="Sicheritz-Ponten T."/>
            <person name="Noel C.J."/>
            <person name="Dacks J.B."/>
            <person name="Foster P.G."/>
            <person name="Simillion C."/>
            <person name="Van de Peer Y."/>
            <person name="Miranda-Saavedra D."/>
            <person name="Barton G.J."/>
            <person name="Westrop G.D."/>
            <person name="Mueller S."/>
            <person name="Dessi D."/>
            <person name="Fiori P.L."/>
            <person name="Ren Q."/>
            <person name="Paulsen I."/>
            <person name="Zhang H."/>
            <person name="Bastida-Corcuera F.D."/>
            <person name="Simoes-Barbosa A."/>
            <person name="Brown M.T."/>
            <person name="Hayes R.D."/>
            <person name="Mukherjee M."/>
            <person name="Okumura C.Y."/>
            <person name="Schneider R."/>
            <person name="Smith A.J."/>
            <person name="Vanacova S."/>
            <person name="Villalvazo M."/>
            <person name="Haas B.J."/>
            <person name="Pertea M."/>
            <person name="Feldblyum T.V."/>
            <person name="Utterback T.R."/>
            <person name="Shu C.L."/>
            <person name="Osoegawa K."/>
            <person name="de Jong P.J."/>
            <person name="Hrdy I."/>
            <person name="Horvathova L."/>
            <person name="Zubacova Z."/>
            <person name="Dolezal P."/>
            <person name="Malik S.B."/>
            <person name="Logsdon J.M. Jr."/>
            <person name="Henze K."/>
            <person name="Gupta A."/>
            <person name="Wang C.C."/>
            <person name="Dunne R.L."/>
            <person name="Upcroft J.A."/>
            <person name="Upcroft P."/>
            <person name="White O."/>
            <person name="Salzberg S.L."/>
            <person name="Tang P."/>
            <person name="Chiu C.-H."/>
            <person name="Lee Y.-S."/>
            <person name="Embley T.M."/>
            <person name="Coombs G.H."/>
            <person name="Mottram J.C."/>
            <person name="Tachezy J."/>
            <person name="Fraser-Liggett C.M."/>
            <person name="Johnson P.J."/>
        </authorList>
    </citation>
    <scope>NUCLEOTIDE SEQUENCE [LARGE SCALE GENOMIC DNA]</scope>
    <source>
        <strain evidence="2">G3</strain>
    </source>
</reference>
<keyword evidence="1" id="KW-0472">Membrane</keyword>